<evidence type="ECO:0000313" key="1">
    <source>
        <dbReference type="EMBL" id="VEJ30132.1"/>
    </source>
</evidence>
<accession>A0A3S4YLL7</accession>
<evidence type="ECO:0000313" key="2">
    <source>
        <dbReference type="Proteomes" id="UP000270988"/>
    </source>
</evidence>
<proteinExistence type="predicted"/>
<gene>
    <name evidence="1" type="ORF">NCTC10918_01405</name>
</gene>
<dbReference type="AlphaFoldDB" id="A0A3S4YLL7"/>
<reference evidence="1 2" key="1">
    <citation type="submission" date="2018-12" db="EMBL/GenBank/DDBJ databases">
        <authorList>
            <consortium name="Pathogen Informatics"/>
        </authorList>
    </citation>
    <scope>NUCLEOTIDE SEQUENCE [LARGE SCALE GENOMIC DNA]</scope>
    <source>
        <strain evidence="1 2">NCTC10918</strain>
    </source>
</reference>
<protein>
    <submittedName>
        <fullName evidence="1">Uncharacterized protein</fullName>
    </submittedName>
</protein>
<dbReference type="EMBL" id="LR134521">
    <property type="protein sequence ID" value="VEJ30132.1"/>
    <property type="molecule type" value="Genomic_DNA"/>
</dbReference>
<organism evidence="1 2">
    <name type="scientific">Rothia dentocariosa</name>
    <dbReference type="NCBI Taxonomy" id="2047"/>
    <lineage>
        <taxon>Bacteria</taxon>
        <taxon>Bacillati</taxon>
        <taxon>Actinomycetota</taxon>
        <taxon>Actinomycetes</taxon>
        <taxon>Micrococcales</taxon>
        <taxon>Micrococcaceae</taxon>
        <taxon>Rothia</taxon>
    </lineage>
</organism>
<dbReference type="STRING" id="762948.HMPREF0733_10367"/>
<name>A0A3S4YLL7_9MICC</name>
<sequence>MIYENEHEDEFIVPVFTQESGYWEQVMKPRLQQQGWYIAEVDCTNVEDIEDCGTRLLRELNFKVPEHGYINAMAVKGNLRDIYGINMRKGLFVFYKNFEDIFSTHPDLYNGYGAEFMLQLIEDIVYYYSTLRGYIYEEFPVVVGYGVGLPTSYIPQLEELMGAENVMVAGEGARYPWSDFEEERRRNFPNGAPDPLYDKTGQLFGGVINHDPQATGIYVADPRYYPESPFYDPALASKVHLVHSEFDEPDPSI</sequence>
<dbReference type="Proteomes" id="UP000270988">
    <property type="component" value="Chromosome"/>
</dbReference>